<protein>
    <submittedName>
        <fullName evidence="1">CHLPN 76 kD protein-like</fullName>
    </submittedName>
</protein>
<organism evidence="1 2">
    <name type="scientific">Chlamydia trachomatis serovar A (strain ATCC VR-571B / DSM 19440 / HAR-13)</name>
    <dbReference type="NCBI Taxonomy" id="315277"/>
    <lineage>
        <taxon>Bacteria</taxon>
        <taxon>Pseudomonadati</taxon>
        <taxon>Chlamydiota</taxon>
        <taxon>Chlamydiia</taxon>
        <taxon>Chlamydiales</taxon>
        <taxon>Chlamydiaceae</taxon>
        <taxon>Chlamydia/Chlamydophila group</taxon>
        <taxon>Chlamydia</taxon>
    </lineage>
</organism>
<dbReference type="Proteomes" id="UP000002532">
    <property type="component" value="Chromosome"/>
</dbReference>
<evidence type="ECO:0000313" key="1">
    <source>
        <dbReference type="EMBL" id="AAX50900.1"/>
    </source>
</evidence>
<dbReference type="KEGG" id="cta:CTA_0676"/>
<sequence>MGRLYEMSNFAKDIMKKYFYKGFVGALLLACGSTNLAFAQASSMDSQLWSVEDLDSYLSSKGFVETRKRDGVLRLAGDVRARWIYAKEDLETTQTPAKPMLPTNRYRSEFNLYVDYTAANSWMTSKMNWVTIAGGESSAAGLDINRAFLGYRFYKNPETQAEVFAEIGRSGLGDIFDSDVQFNSNFDGIHLYAARRISEKLPFTMIVHGGPFVVNMAEKEYAWVVEAILNKLPGNFVVKTSVVDWNTLTAKTNDPADASAAQPAKPNTKYDYLVWQWLVGKSTAMPWFNGQTKNLYTYGAYLFNPLAEIPENWKQSTTPTTKITNGKENHAWFIGCSLGGVRRAGDWSATVRYEYVEALAIPEIDVAGIGRGNQMKYWFAQAIKQGLDPKESNGFTNYKGVSYQFVMGLTDSVSFRAYAAYSKPANDNLGSDFTYRKYDLGLISSF</sequence>
<reference evidence="1 2" key="1">
    <citation type="journal article" date="2005" name="Infect. Immun.">
        <title>Comparative genomic analysis of Chlamydia trachomatis oculotropic and genitotropic strains.</title>
        <authorList>
            <person name="Carlson J.H."/>
            <person name="Porcella S.F."/>
            <person name="McClarty G."/>
            <person name="Caldwell H.D."/>
        </authorList>
    </citation>
    <scope>NUCLEOTIDE SEQUENCE [LARGE SCALE GENOMIC DNA]</scope>
    <source>
        <strain evidence="2">ATCC VR-571B / DSM 19440 / HAR-13</strain>
    </source>
</reference>
<dbReference type="HOGENOM" id="CLU_640470_0_0_0"/>
<dbReference type="AlphaFoldDB" id="A0A0H2X1J2"/>
<evidence type="ECO:0000313" key="2">
    <source>
        <dbReference type="Proteomes" id="UP000002532"/>
    </source>
</evidence>
<name>A0A0H2X1J2_CHLTA</name>
<proteinExistence type="predicted"/>
<keyword evidence="2" id="KW-1185">Reference proteome</keyword>
<gene>
    <name evidence="1" type="ordered locus">CTA_0676</name>
</gene>
<accession>A0A0H2X1J2</accession>
<dbReference type="EMBL" id="CP000051">
    <property type="protein sequence ID" value="AAX50900.1"/>
    <property type="molecule type" value="Genomic_DNA"/>
</dbReference>